<dbReference type="PANTHER" id="PTHR48070">
    <property type="entry name" value="ESTERASE OVCA2"/>
    <property type="match status" value="1"/>
</dbReference>
<dbReference type="GO" id="GO:0005737">
    <property type="term" value="C:cytoplasm"/>
    <property type="evidence" value="ECO:0007669"/>
    <property type="project" value="TreeGrafter"/>
</dbReference>
<dbReference type="EMBL" id="CDPU01000027">
    <property type="protein sequence ID" value="CEO52268.1"/>
    <property type="molecule type" value="Genomic_DNA"/>
</dbReference>
<feature type="domain" description="Serine hydrolase" evidence="2">
    <location>
        <begin position="50"/>
        <end position="321"/>
    </location>
</feature>
<organism evidence="3">
    <name type="scientific">Bionectria ochroleuca</name>
    <name type="common">Gliocladium roseum</name>
    <dbReference type="NCBI Taxonomy" id="29856"/>
    <lineage>
        <taxon>Eukaryota</taxon>
        <taxon>Fungi</taxon>
        <taxon>Dikarya</taxon>
        <taxon>Ascomycota</taxon>
        <taxon>Pezizomycotina</taxon>
        <taxon>Sordariomycetes</taxon>
        <taxon>Hypocreomycetidae</taxon>
        <taxon>Hypocreales</taxon>
        <taxon>Bionectriaceae</taxon>
        <taxon>Clonostachys</taxon>
    </lineage>
</organism>
<feature type="non-terminal residue" evidence="3">
    <location>
        <position position="1"/>
    </location>
</feature>
<keyword evidence="1" id="KW-0378">Hydrolase</keyword>
<sequence>NCYIPDDSASPITASDTDNFAKNLSLFIRRDAKKRYWHQLESPAAGHCIMRILCLHGRGSNNEIFRMQTAAIRADLEDFEWEFVQGTFRHTEGNWSLYTTSFSKLPLYGYYYPLDPASVLQAEEDLFAIIREEGPFDGILGYSGGASLAAQLIIKDRMENPLALPHERAFRFAIFINAASPLNCFSLDDYAEGDLVIHDTIKGSIAEEAADIVMRPSALRKKAGIDNEDQPDVDAVKTAFAKLKGVTLPDGSLGFTDGEYGMVRYNAVSEDTLIDIPTLHVRCPAEHRHHGLHLYEMCEPRTALEYHHEHDHDFPRGRTEMKRIAELIREVADSA</sequence>
<evidence type="ECO:0000259" key="2">
    <source>
        <dbReference type="Pfam" id="PF03959"/>
    </source>
</evidence>
<dbReference type="AlphaFoldDB" id="A0A0B7K4L8"/>
<dbReference type="Pfam" id="PF03959">
    <property type="entry name" value="FSH1"/>
    <property type="match status" value="1"/>
</dbReference>
<dbReference type="GO" id="GO:0005634">
    <property type="term" value="C:nucleus"/>
    <property type="evidence" value="ECO:0007669"/>
    <property type="project" value="TreeGrafter"/>
</dbReference>
<reference evidence="3" key="1">
    <citation type="submission" date="2015-01" db="EMBL/GenBank/DDBJ databases">
        <authorList>
            <person name="Durling Mikael"/>
        </authorList>
    </citation>
    <scope>NUCLEOTIDE SEQUENCE</scope>
</reference>
<dbReference type="SUPFAM" id="SSF53474">
    <property type="entry name" value="alpha/beta-Hydrolases"/>
    <property type="match status" value="1"/>
</dbReference>
<dbReference type="GO" id="GO:0019748">
    <property type="term" value="P:secondary metabolic process"/>
    <property type="evidence" value="ECO:0007669"/>
    <property type="project" value="TreeGrafter"/>
</dbReference>
<dbReference type="PANTHER" id="PTHR48070:SF7">
    <property type="entry name" value="SERINE HYDROLASE FSH DOMAIN-CONTAINING PROTEIN-RELATED"/>
    <property type="match status" value="1"/>
</dbReference>
<dbReference type="InterPro" id="IPR005645">
    <property type="entry name" value="FSH-like_dom"/>
</dbReference>
<dbReference type="GO" id="GO:0016787">
    <property type="term" value="F:hydrolase activity"/>
    <property type="evidence" value="ECO:0007669"/>
    <property type="project" value="UniProtKB-KW"/>
</dbReference>
<gene>
    <name evidence="3" type="ORF">BN869_000008326_1</name>
</gene>
<accession>A0A0B7K4L8</accession>
<evidence type="ECO:0000256" key="1">
    <source>
        <dbReference type="ARBA" id="ARBA00022801"/>
    </source>
</evidence>
<evidence type="ECO:0000313" key="3">
    <source>
        <dbReference type="EMBL" id="CEO52268.1"/>
    </source>
</evidence>
<proteinExistence type="predicted"/>
<protein>
    <recommendedName>
        <fullName evidence="2">Serine hydrolase domain-containing protein</fullName>
    </recommendedName>
</protein>
<dbReference type="InterPro" id="IPR029058">
    <property type="entry name" value="AB_hydrolase_fold"/>
</dbReference>
<name>A0A0B7K4L8_BIOOC</name>
<dbReference type="InterPro" id="IPR050593">
    <property type="entry name" value="LovG"/>
</dbReference>
<dbReference type="Gene3D" id="3.40.50.1820">
    <property type="entry name" value="alpha/beta hydrolase"/>
    <property type="match status" value="1"/>
</dbReference>